<gene>
    <name evidence="8" type="ORF">EER27_11390</name>
</gene>
<dbReference type="InterPro" id="IPR000774">
    <property type="entry name" value="PPIase_FKBP_N"/>
</dbReference>
<dbReference type="GO" id="GO:0006457">
    <property type="term" value="P:protein folding"/>
    <property type="evidence" value="ECO:0007669"/>
    <property type="project" value="InterPro"/>
</dbReference>
<proteinExistence type="inferred from homology"/>
<dbReference type="Gene3D" id="3.10.50.40">
    <property type="match status" value="1"/>
</dbReference>
<evidence type="ECO:0000256" key="6">
    <source>
        <dbReference type="RuleBase" id="RU003915"/>
    </source>
</evidence>
<dbReference type="Pfam" id="PF01346">
    <property type="entry name" value="FKBP_N"/>
    <property type="match status" value="1"/>
</dbReference>
<keyword evidence="3 5" id="KW-0697">Rotamase</keyword>
<evidence type="ECO:0000256" key="3">
    <source>
        <dbReference type="ARBA" id="ARBA00023110"/>
    </source>
</evidence>
<evidence type="ECO:0000256" key="5">
    <source>
        <dbReference type="PROSITE-ProRule" id="PRU00277"/>
    </source>
</evidence>
<comment type="catalytic activity">
    <reaction evidence="1 5 6">
        <text>[protein]-peptidylproline (omega=180) = [protein]-peptidylproline (omega=0)</text>
        <dbReference type="Rhea" id="RHEA:16237"/>
        <dbReference type="Rhea" id="RHEA-COMP:10747"/>
        <dbReference type="Rhea" id="RHEA-COMP:10748"/>
        <dbReference type="ChEBI" id="CHEBI:83833"/>
        <dbReference type="ChEBI" id="CHEBI:83834"/>
        <dbReference type="EC" id="5.2.1.8"/>
    </reaction>
</comment>
<dbReference type="InterPro" id="IPR001179">
    <property type="entry name" value="PPIase_FKBP_dom"/>
</dbReference>
<evidence type="ECO:0000256" key="4">
    <source>
        <dbReference type="ARBA" id="ARBA00023235"/>
    </source>
</evidence>
<evidence type="ECO:0000313" key="9">
    <source>
        <dbReference type="Proteomes" id="UP000267049"/>
    </source>
</evidence>
<keyword evidence="9" id="KW-1185">Reference proteome</keyword>
<dbReference type="Gene3D" id="1.10.287.460">
    <property type="entry name" value="Peptidyl-prolyl cis-trans isomerase, FKBP-type, N-terminal domain"/>
    <property type="match status" value="1"/>
</dbReference>
<dbReference type="PANTHER" id="PTHR43811">
    <property type="entry name" value="FKBP-TYPE PEPTIDYL-PROLYL CIS-TRANS ISOMERASE FKPA"/>
    <property type="match status" value="1"/>
</dbReference>
<dbReference type="OrthoDB" id="9814548at2"/>
<dbReference type="AlphaFoldDB" id="A0A3M8SUG8"/>
<name>A0A3M8SUG8_9GAMM</name>
<dbReference type="InterPro" id="IPR036944">
    <property type="entry name" value="PPIase_FKBP_N_sf"/>
</dbReference>
<evidence type="ECO:0000259" key="7">
    <source>
        <dbReference type="PROSITE" id="PS50059"/>
    </source>
</evidence>
<comment type="caution">
    <text evidence="8">The sequence shown here is derived from an EMBL/GenBank/DDBJ whole genome shotgun (WGS) entry which is preliminary data.</text>
</comment>
<reference evidence="8 9" key="1">
    <citation type="submission" date="2018-11" db="EMBL/GenBank/DDBJ databases">
        <title>Lysobacter cryohumiis sp. nov., isolated from soil in the Tianshan Mountains, Xinjiang, China.</title>
        <authorList>
            <person name="Luo Y."/>
            <person name="Sheng H."/>
        </authorList>
    </citation>
    <scope>NUCLEOTIDE SEQUENCE [LARGE SCALE GENOMIC DNA]</scope>
    <source>
        <strain evidence="8 9">ZS60</strain>
    </source>
</reference>
<dbReference type="Pfam" id="PF00254">
    <property type="entry name" value="FKBP_C"/>
    <property type="match status" value="1"/>
</dbReference>
<dbReference type="Proteomes" id="UP000267049">
    <property type="component" value="Unassembled WGS sequence"/>
</dbReference>
<organism evidence="8 9">
    <name type="scientific">Montanilutibacter psychrotolerans</name>
    <dbReference type="NCBI Taxonomy" id="1327343"/>
    <lineage>
        <taxon>Bacteria</taxon>
        <taxon>Pseudomonadati</taxon>
        <taxon>Pseudomonadota</taxon>
        <taxon>Gammaproteobacteria</taxon>
        <taxon>Lysobacterales</taxon>
        <taxon>Lysobacteraceae</taxon>
        <taxon>Montanilutibacter</taxon>
    </lineage>
</organism>
<comment type="similarity">
    <text evidence="2 6">Belongs to the FKBP-type PPIase family.</text>
</comment>
<dbReference type="GO" id="GO:0003755">
    <property type="term" value="F:peptidyl-prolyl cis-trans isomerase activity"/>
    <property type="evidence" value="ECO:0007669"/>
    <property type="project" value="UniProtKB-UniRule"/>
</dbReference>
<keyword evidence="4 5" id="KW-0413">Isomerase</keyword>
<feature type="domain" description="PPIase FKBP-type" evidence="7">
    <location>
        <begin position="189"/>
        <end position="275"/>
    </location>
</feature>
<dbReference type="EMBL" id="RIBS01000005">
    <property type="protein sequence ID" value="RNF83116.1"/>
    <property type="molecule type" value="Genomic_DNA"/>
</dbReference>
<dbReference type="PROSITE" id="PS50059">
    <property type="entry name" value="FKBP_PPIASE"/>
    <property type="match status" value="1"/>
</dbReference>
<evidence type="ECO:0000256" key="1">
    <source>
        <dbReference type="ARBA" id="ARBA00000971"/>
    </source>
</evidence>
<dbReference type="EC" id="5.2.1.8" evidence="6"/>
<dbReference type="PANTHER" id="PTHR43811:SF23">
    <property type="entry name" value="FKBP-TYPE 22 KDA PEPTIDYL-PROLYL CIS-TRANS ISOMERASE"/>
    <property type="match status" value="1"/>
</dbReference>
<dbReference type="InterPro" id="IPR046357">
    <property type="entry name" value="PPIase_dom_sf"/>
</dbReference>
<accession>A0A3M8SUG8</accession>
<evidence type="ECO:0000256" key="2">
    <source>
        <dbReference type="ARBA" id="ARBA00006577"/>
    </source>
</evidence>
<evidence type="ECO:0000313" key="8">
    <source>
        <dbReference type="EMBL" id="RNF83116.1"/>
    </source>
</evidence>
<dbReference type="SUPFAM" id="SSF54534">
    <property type="entry name" value="FKBP-like"/>
    <property type="match status" value="1"/>
</dbReference>
<sequence length="284" mass="30379">MRLLADARGGSAPRSDLRFLPDLSSRQPMRQTNASTLIRVLAFAIAATLLAGCAPSSPDNTAKANATATATLDSDRARMSYVVGLDLGRQVAAIDDDLDIEVLLQGLRTVHAGGTPLLDDAAADAVRKQLTAHLQQRRTDLEKQMAAKNLALGERFLADNRGRDGVRVTASGLQYQVLKAGEGARPGRDATVRMHYTGTRLDGSTLEDTRATDHPGEFVVNRLMPGLIEGLMLMPVGSRYRLWIPGPLGYGERGLAGKVEPNTLLTFDIELEEVADAAPVAAAQ</sequence>
<protein>
    <recommendedName>
        <fullName evidence="6">Peptidyl-prolyl cis-trans isomerase</fullName>
        <ecNumber evidence="6">5.2.1.8</ecNumber>
    </recommendedName>
</protein>